<feature type="region of interest" description="Disordered" evidence="7">
    <location>
        <begin position="115"/>
        <end position="160"/>
    </location>
</feature>
<evidence type="ECO:0000313" key="9">
    <source>
        <dbReference type="EMBL" id="KXX79311.1"/>
    </source>
</evidence>
<dbReference type="GO" id="GO:0004198">
    <property type="term" value="F:calcium-dependent cysteine-type endopeptidase activity"/>
    <property type="evidence" value="ECO:0007669"/>
    <property type="project" value="InterPro"/>
</dbReference>
<dbReference type="SUPFAM" id="SSF54001">
    <property type="entry name" value="Cysteine proteinases"/>
    <property type="match status" value="1"/>
</dbReference>
<dbReference type="InterPro" id="IPR022684">
    <property type="entry name" value="Calpain_cysteine_protease"/>
</dbReference>
<dbReference type="FunFam" id="3.90.70.10:FF:000072">
    <property type="entry name" value="Cysteine proteinase"/>
    <property type="match status" value="1"/>
</dbReference>
<dbReference type="EMBL" id="LCTW02000091">
    <property type="protein sequence ID" value="KXX79311.1"/>
    <property type="molecule type" value="Genomic_DNA"/>
</dbReference>
<feature type="compositionally biased region" description="Acidic residues" evidence="7">
    <location>
        <begin position="907"/>
        <end position="929"/>
    </location>
</feature>
<dbReference type="InterPro" id="IPR001300">
    <property type="entry name" value="Peptidase_C2_calpain_cat"/>
</dbReference>
<dbReference type="InterPro" id="IPR038765">
    <property type="entry name" value="Papain-like_cys_pep_sf"/>
</dbReference>
<dbReference type="OrthoDB" id="424753at2759"/>
<protein>
    <submittedName>
        <fullName evidence="9">Calpain-B</fullName>
    </submittedName>
</protein>
<comment type="caution">
    <text evidence="9">The sequence shown here is derived from an EMBL/GenBank/DDBJ whole genome shotgun (WGS) entry which is preliminary data.</text>
</comment>
<evidence type="ECO:0000256" key="1">
    <source>
        <dbReference type="ARBA" id="ARBA00007623"/>
    </source>
</evidence>
<feature type="compositionally biased region" description="Pro residues" evidence="7">
    <location>
        <begin position="131"/>
        <end position="149"/>
    </location>
</feature>
<dbReference type="GO" id="GO:0006508">
    <property type="term" value="P:proteolysis"/>
    <property type="evidence" value="ECO:0007669"/>
    <property type="project" value="UniProtKB-KW"/>
</dbReference>
<feature type="compositionally biased region" description="Basic and acidic residues" evidence="7">
    <location>
        <begin position="884"/>
        <end position="895"/>
    </location>
</feature>
<evidence type="ECO:0000313" key="10">
    <source>
        <dbReference type="Proteomes" id="UP000078237"/>
    </source>
</evidence>
<evidence type="ECO:0000256" key="7">
    <source>
        <dbReference type="SAM" id="MobiDB-lite"/>
    </source>
</evidence>
<gene>
    <name evidence="9" type="ORF">MMYC01_203243</name>
</gene>
<dbReference type="Pfam" id="PF00648">
    <property type="entry name" value="Peptidase_C2"/>
    <property type="match status" value="2"/>
</dbReference>
<evidence type="ECO:0000256" key="5">
    <source>
        <dbReference type="PIRSR" id="PIRSR622684-1"/>
    </source>
</evidence>
<feature type="compositionally biased region" description="Polar residues" evidence="7">
    <location>
        <begin position="763"/>
        <end position="773"/>
    </location>
</feature>
<feature type="region of interest" description="Disordered" evidence="7">
    <location>
        <begin position="884"/>
        <end position="964"/>
    </location>
</feature>
<feature type="compositionally biased region" description="Basic and acidic residues" evidence="7">
    <location>
        <begin position="627"/>
        <end position="688"/>
    </location>
</feature>
<dbReference type="PRINTS" id="PR00704">
    <property type="entry name" value="CALPAIN"/>
</dbReference>
<comment type="similarity">
    <text evidence="1">Belongs to the peptidase C2 family.</text>
</comment>
<evidence type="ECO:0000256" key="2">
    <source>
        <dbReference type="ARBA" id="ARBA00022670"/>
    </source>
</evidence>
<accession>A0A175W759</accession>
<evidence type="ECO:0000259" key="8">
    <source>
        <dbReference type="PROSITE" id="PS50203"/>
    </source>
</evidence>
<dbReference type="Gene3D" id="3.90.70.10">
    <property type="entry name" value="Cysteine proteinases"/>
    <property type="match status" value="1"/>
</dbReference>
<feature type="active site" evidence="5 6">
    <location>
        <position position="195"/>
    </location>
</feature>
<keyword evidence="10" id="KW-1185">Reference proteome</keyword>
<sequence length="964" mass="109036">MSFSEPGPWHVPPQKKIDAFWDSFTTKAPGKVTTILPKNVLAERLAKRSAAKDLAGGRSRTASTSYEEAAALCRAKVDKIVAECRRVNQKYRDTHFDLEYDLRTGRRHCLESLSNIRADNGTSDSDSIIDRPPPGVPPGPPPPPPPPPSSSTNDPPGYRFDPKSVKRVGEIFDDPKFFIDGPTAHDVRQGEDGDCWLMAALCTLSNKPGLIERVCVAHNQDVGVYGFVFHRDGEWISEIIDDKLYLIKPDYDQFYVGSRRNIERALWEDIQRPDSEENYRKTYQSNSGALYFAQCENPNETWLPLLEKAYAKAHGDYAAIEGGATGEGIEDLTGGVSTELFTTDILDKEYFWKEELMKVNKDFLFGCSTGHWGHGYGHRNGILERHAYSVMRVVEMDGERLLLLKNPWGRSEWKGPWSDGSKEWTPEWLQKLGHRFGDDGAFWISYKDLLRKYSTFHRTRLFGPEWKVTSMWTSLNVPWTLEYHDTKFAFTLANSGPVVIVLSQLDDRYFRGLEGEYEFGLGFRIHKAGEEDYLVRAQAAHISSRSCNVELNLEAGDYTVLVKIEAHRCPGRMSPEDVVGRYAESHREKLLRIGLAYDLAHSKARAVETPEEKAERQAYEKRKKAKRLENLRRNIMKDKQARYDRERRAVEQRRKEFLRRGDLERGRAENGDFRQQPTEEHSHPEQGEGSRSLNPTAPEPRPMDKPQEERIDGDGPVREEERASSETVPGPDEEAAPETAATDTNALAEGVQGSFIPSGPANGGQTPTDNASDVDSAYDRSGHIHDGPESHPRGRRPLALPPKQGMPPPGFGEHPSLYSPRSVSPVSDTELNDILDKEDWQAKRMFPPRHHRPPAPGTGRDPKIDPWNAVAVVGLRIYCKVAEGREEDKDAEPLVKLRVVRPKYYELSDDESEDEEERDNDEKEEEEGTDETKVLDVDDSAKDATLESPKMLRRSNGRMSAEGK</sequence>
<feature type="compositionally biased region" description="Polar residues" evidence="7">
    <location>
        <begin position="115"/>
        <end position="126"/>
    </location>
</feature>
<feature type="domain" description="Calpain catalytic" evidence="8">
    <location>
        <begin position="141"/>
        <end position="462"/>
    </location>
</feature>
<proteinExistence type="inferred from homology"/>
<organism evidence="9 10">
    <name type="scientific">Madurella mycetomatis</name>
    <dbReference type="NCBI Taxonomy" id="100816"/>
    <lineage>
        <taxon>Eukaryota</taxon>
        <taxon>Fungi</taxon>
        <taxon>Dikarya</taxon>
        <taxon>Ascomycota</taxon>
        <taxon>Pezizomycotina</taxon>
        <taxon>Sordariomycetes</taxon>
        <taxon>Sordariomycetidae</taxon>
        <taxon>Sordariales</taxon>
        <taxon>Sordariales incertae sedis</taxon>
        <taxon>Madurella</taxon>
    </lineage>
</organism>
<keyword evidence="2 6" id="KW-0645">Protease</keyword>
<reference evidence="9 10" key="1">
    <citation type="journal article" date="2016" name="Genome Announc.">
        <title>Genome Sequence of Madurella mycetomatis mm55, Isolated from a Human Mycetoma Case in Sudan.</title>
        <authorList>
            <person name="Smit S."/>
            <person name="Derks M.F."/>
            <person name="Bervoets S."/>
            <person name="Fahal A."/>
            <person name="van Leeuwen W."/>
            <person name="van Belkum A."/>
            <person name="van de Sande W.W."/>
        </authorList>
    </citation>
    <scope>NUCLEOTIDE SEQUENCE [LARGE SCALE GENOMIC DNA]</scope>
    <source>
        <strain evidence="10">mm55</strain>
    </source>
</reference>
<name>A0A175W759_9PEZI</name>
<dbReference type="VEuPathDB" id="FungiDB:MMYC01_203243"/>
<dbReference type="Proteomes" id="UP000078237">
    <property type="component" value="Unassembled WGS sequence"/>
</dbReference>
<evidence type="ECO:0000256" key="6">
    <source>
        <dbReference type="PROSITE-ProRule" id="PRU00239"/>
    </source>
</evidence>
<keyword evidence="4 6" id="KW-0788">Thiol protease</keyword>
<dbReference type="PANTHER" id="PTHR10183">
    <property type="entry name" value="CALPAIN"/>
    <property type="match status" value="1"/>
</dbReference>
<dbReference type="AlphaFoldDB" id="A0A175W759"/>
<feature type="compositionally biased region" description="Basic and acidic residues" evidence="7">
    <location>
        <begin position="930"/>
        <end position="945"/>
    </location>
</feature>
<feature type="active site" evidence="5 6">
    <location>
        <position position="386"/>
    </location>
</feature>
<dbReference type="STRING" id="100816.A0A175W759"/>
<feature type="active site" evidence="5 6">
    <location>
        <position position="406"/>
    </location>
</feature>
<dbReference type="CDD" id="cd00044">
    <property type="entry name" value="CysPc"/>
    <property type="match status" value="1"/>
</dbReference>
<feature type="compositionally biased region" description="Basic and acidic residues" evidence="7">
    <location>
        <begin position="701"/>
        <end position="724"/>
    </location>
</feature>
<feature type="compositionally biased region" description="Basic and acidic residues" evidence="7">
    <location>
        <begin position="605"/>
        <end position="620"/>
    </location>
</feature>
<keyword evidence="3 6" id="KW-0378">Hydrolase</keyword>
<dbReference type="PANTHER" id="PTHR10183:SF379">
    <property type="entry name" value="CALPAIN-5"/>
    <property type="match status" value="1"/>
</dbReference>
<feature type="region of interest" description="Disordered" evidence="7">
    <location>
        <begin position="604"/>
        <end position="865"/>
    </location>
</feature>
<feature type="compositionally biased region" description="Polar residues" evidence="7">
    <location>
        <begin position="819"/>
        <end position="829"/>
    </location>
</feature>
<dbReference type="SMART" id="SM00230">
    <property type="entry name" value="CysPc"/>
    <property type="match status" value="1"/>
</dbReference>
<evidence type="ECO:0000256" key="3">
    <source>
        <dbReference type="ARBA" id="ARBA00022801"/>
    </source>
</evidence>
<dbReference type="PROSITE" id="PS50203">
    <property type="entry name" value="CALPAIN_CAT"/>
    <property type="match status" value="1"/>
</dbReference>
<feature type="compositionally biased region" description="Basic and acidic residues" evidence="7">
    <location>
        <begin position="777"/>
        <end position="792"/>
    </location>
</feature>
<evidence type="ECO:0000256" key="4">
    <source>
        <dbReference type="ARBA" id="ARBA00022807"/>
    </source>
</evidence>